<protein>
    <submittedName>
        <fullName evidence="5">Iron complex transport system ATP-binding protein</fullName>
    </submittedName>
</protein>
<evidence type="ECO:0000313" key="6">
    <source>
        <dbReference type="Proteomes" id="UP001235840"/>
    </source>
</evidence>
<dbReference type="PROSITE" id="PS00211">
    <property type="entry name" value="ABC_TRANSPORTER_1"/>
    <property type="match status" value="1"/>
</dbReference>
<dbReference type="Proteomes" id="UP001235840">
    <property type="component" value="Unassembled WGS sequence"/>
</dbReference>
<name>A0ABT9W4D1_9BACI</name>
<dbReference type="GO" id="GO:0005524">
    <property type="term" value="F:ATP binding"/>
    <property type="evidence" value="ECO:0007669"/>
    <property type="project" value="UniProtKB-KW"/>
</dbReference>
<dbReference type="InterPro" id="IPR017871">
    <property type="entry name" value="ABC_transporter-like_CS"/>
</dbReference>
<reference evidence="5 6" key="1">
    <citation type="submission" date="2023-07" db="EMBL/GenBank/DDBJ databases">
        <title>Genomic Encyclopedia of Type Strains, Phase IV (KMG-IV): sequencing the most valuable type-strain genomes for metagenomic binning, comparative biology and taxonomic classification.</title>
        <authorList>
            <person name="Goeker M."/>
        </authorList>
    </citation>
    <scope>NUCLEOTIDE SEQUENCE [LARGE SCALE GENOMIC DNA]</scope>
    <source>
        <strain evidence="5 6">DSM 12751</strain>
    </source>
</reference>
<evidence type="ECO:0000259" key="4">
    <source>
        <dbReference type="PROSITE" id="PS50893"/>
    </source>
</evidence>
<sequence length="257" mass="28786">MIHLDNVTLVRNGKKILNELNWRVRAGEHWAVLGLNGAGKTALLNLINGYVYPSAGSVKVLGHTFGTYPIAEIRKRIGWVSSSLQERLHKEDSVEEVVVSGKFASIGLYDRITEEDIEKATQLICQLGCEHLLNRSYRHLSQGEKQRILIARGLMASPSLLILDEPCTGLDFLAREQLLTSIERISESDQAPTILYVTHHIEEILPIFTKTLLLREGEIISASNTEDVLNSTSLSDFFGVAIEMEIARGRSWMYLKS</sequence>
<accession>A0ABT9W4D1</accession>
<evidence type="ECO:0000256" key="3">
    <source>
        <dbReference type="ARBA" id="ARBA00022840"/>
    </source>
</evidence>
<dbReference type="PROSITE" id="PS50893">
    <property type="entry name" value="ABC_TRANSPORTER_2"/>
    <property type="match status" value="1"/>
</dbReference>
<dbReference type="EMBL" id="JAUSTY010000023">
    <property type="protein sequence ID" value="MDQ0168089.1"/>
    <property type="molecule type" value="Genomic_DNA"/>
</dbReference>
<dbReference type="Gene3D" id="3.40.50.300">
    <property type="entry name" value="P-loop containing nucleotide triphosphate hydrolases"/>
    <property type="match status" value="1"/>
</dbReference>
<keyword evidence="1" id="KW-0813">Transport</keyword>
<dbReference type="PANTHER" id="PTHR42734">
    <property type="entry name" value="METAL TRANSPORT SYSTEM ATP-BINDING PROTEIN TM_0124-RELATED"/>
    <property type="match status" value="1"/>
</dbReference>
<dbReference type="InterPro" id="IPR050153">
    <property type="entry name" value="Metal_Ion_Import_ABC"/>
</dbReference>
<dbReference type="InterPro" id="IPR003593">
    <property type="entry name" value="AAA+_ATPase"/>
</dbReference>
<keyword evidence="3 5" id="KW-0067">ATP-binding</keyword>
<evidence type="ECO:0000256" key="1">
    <source>
        <dbReference type="ARBA" id="ARBA00022448"/>
    </source>
</evidence>
<dbReference type="SMART" id="SM00382">
    <property type="entry name" value="AAA"/>
    <property type="match status" value="1"/>
</dbReference>
<evidence type="ECO:0000313" key="5">
    <source>
        <dbReference type="EMBL" id="MDQ0168089.1"/>
    </source>
</evidence>
<proteinExistence type="predicted"/>
<dbReference type="InterPro" id="IPR027417">
    <property type="entry name" value="P-loop_NTPase"/>
</dbReference>
<keyword evidence="6" id="KW-1185">Reference proteome</keyword>
<feature type="domain" description="ABC transporter" evidence="4">
    <location>
        <begin position="2"/>
        <end position="241"/>
    </location>
</feature>
<keyword evidence="2" id="KW-0547">Nucleotide-binding</keyword>
<gene>
    <name evidence="5" type="ORF">J2S11_004019</name>
</gene>
<dbReference type="InterPro" id="IPR003439">
    <property type="entry name" value="ABC_transporter-like_ATP-bd"/>
</dbReference>
<dbReference type="SUPFAM" id="SSF52540">
    <property type="entry name" value="P-loop containing nucleoside triphosphate hydrolases"/>
    <property type="match status" value="1"/>
</dbReference>
<dbReference type="RefSeq" id="WP_370875576.1">
    <property type="nucleotide sequence ID" value="NZ_BAAADK010000015.1"/>
</dbReference>
<organism evidence="5 6">
    <name type="scientific">Caldalkalibacillus horti</name>
    <dbReference type="NCBI Taxonomy" id="77523"/>
    <lineage>
        <taxon>Bacteria</taxon>
        <taxon>Bacillati</taxon>
        <taxon>Bacillota</taxon>
        <taxon>Bacilli</taxon>
        <taxon>Bacillales</taxon>
        <taxon>Bacillaceae</taxon>
        <taxon>Caldalkalibacillus</taxon>
    </lineage>
</organism>
<dbReference type="Pfam" id="PF00005">
    <property type="entry name" value="ABC_tran"/>
    <property type="match status" value="1"/>
</dbReference>
<comment type="caution">
    <text evidence="5">The sequence shown here is derived from an EMBL/GenBank/DDBJ whole genome shotgun (WGS) entry which is preliminary data.</text>
</comment>
<evidence type="ECO:0000256" key="2">
    <source>
        <dbReference type="ARBA" id="ARBA00022741"/>
    </source>
</evidence>